<dbReference type="CDD" id="cd17624">
    <property type="entry name" value="REC_OmpR_PmrA-like"/>
    <property type="match status" value="1"/>
</dbReference>
<evidence type="ECO:0000259" key="4">
    <source>
        <dbReference type="PROSITE" id="PS50110"/>
    </source>
</evidence>
<dbReference type="GO" id="GO:0000976">
    <property type="term" value="F:transcription cis-regulatory region binding"/>
    <property type="evidence" value="ECO:0007669"/>
    <property type="project" value="TreeGrafter"/>
</dbReference>
<dbReference type="PANTHER" id="PTHR48111:SF36">
    <property type="entry name" value="TRANSCRIPTIONAL REGULATORY PROTEIN CUTR"/>
    <property type="match status" value="1"/>
</dbReference>
<dbReference type="InterPro" id="IPR039420">
    <property type="entry name" value="WalR-like"/>
</dbReference>
<dbReference type="AlphaFoldDB" id="A0AB39UTZ8"/>
<evidence type="ECO:0000256" key="2">
    <source>
        <dbReference type="PROSITE-ProRule" id="PRU00169"/>
    </source>
</evidence>
<dbReference type="SUPFAM" id="SSF52172">
    <property type="entry name" value="CheY-like"/>
    <property type="match status" value="1"/>
</dbReference>
<organism evidence="6">
    <name type="scientific">Thermohahella caldifontis</name>
    <dbReference type="NCBI Taxonomy" id="3142973"/>
    <lineage>
        <taxon>Bacteria</taxon>
        <taxon>Pseudomonadati</taxon>
        <taxon>Pseudomonadota</taxon>
        <taxon>Gammaproteobacteria</taxon>
        <taxon>Oceanospirillales</taxon>
        <taxon>Hahellaceae</taxon>
        <taxon>Thermohahella</taxon>
    </lineage>
</organism>
<feature type="modified residue" description="4-aspartylphosphate" evidence="2">
    <location>
        <position position="50"/>
    </location>
</feature>
<dbReference type="CDD" id="cd00383">
    <property type="entry name" value="trans_reg_C"/>
    <property type="match status" value="1"/>
</dbReference>
<dbReference type="InterPro" id="IPR001867">
    <property type="entry name" value="OmpR/PhoB-type_DNA-bd"/>
</dbReference>
<dbReference type="Gene3D" id="6.10.250.690">
    <property type="match status" value="1"/>
</dbReference>
<proteinExistence type="predicted"/>
<evidence type="ECO:0000256" key="1">
    <source>
        <dbReference type="ARBA" id="ARBA00023125"/>
    </source>
</evidence>
<feature type="domain" description="Response regulatory" evidence="4">
    <location>
        <begin position="1"/>
        <end position="115"/>
    </location>
</feature>
<feature type="DNA-binding region" description="OmpR/PhoB-type" evidence="3">
    <location>
        <begin position="123"/>
        <end position="221"/>
    </location>
</feature>
<dbReference type="Pfam" id="PF00072">
    <property type="entry name" value="Response_reg"/>
    <property type="match status" value="1"/>
</dbReference>
<dbReference type="GO" id="GO:0000156">
    <property type="term" value="F:phosphorelay response regulator activity"/>
    <property type="evidence" value="ECO:0007669"/>
    <property type="project" value="TreeGrafter"/>
</dbReference>
<dbReference type="Gene3D" id="3.40.50.2300">
    <property type="match status" value="1"/>
</dbReference>
<dbReference type="InterPro" id="IPR011006">
    <property type="entry name" value="CheY-like_superfamily"/>
</dbReference>
<dbReference type="RefSeq" id="WP_369600350.1">
    <property type="nucleotide sequence ID" value="NZ_CP154858.1"/>
</dbReference>
<dbReference type="SMART" id="SM00862">
    <property type="entry name" value="Trans_reg_C"/>
    <property type="match status" value="1"/>
</dbReference>
<dbReference type="InterPro" id="IPR001789">
    <property type="entry name" value="Sig_transdc_resp-reg_receiver"/>
</dbReference>
<dbReference type="PROSITE" id="PS51755">
    <property type="entry name" value="OMPR_PHOB"/>
    <property type="match status" value="1"/>
</dbReference>
<evidence type="ECO:0000256" key="3">
    <source>
        <dbReference type="PROSITE-ProRule" id="PRU01091"/>
    </source>
</evidence>
<protein>
    <submittedName>
        <fullName evidence="6">Response regulator transcription factor</fullName>
    </submittedName>
</protein>
<dbReference type="EMBL" id="CP154858">
    <property type="protein sequence ID" value="XDT71315.1"/>
    <property type="molecule type" value="Genomic_DNA"/>
</dbReference>
<dbReference type="GO" id="GO:0032993">
    <property type="term" value="C:protein-DNA complex"/>
    <property type="evidence" value="ECO:0007669"/>
    <property type="project" value="TreeGrafter"/>
</dbReference>
<dbReference type="KEGG" id="tcd:AAIA72_10915"/>
<accession>A0AB39UTZ8</accession>
<name>A0AB39UTZ8_9GAMM</name>
<dbReference type="Pfam" id="PF00486">
    <property type="entry name" value="Trans_reg_C"/>
    <property type="match status" value="1"/>
</dbReference>
<sequence>MILVVEDDERIAALLMQGLHEAGYRCERVSDGHQAIDRILGHAWRVVILDLMLPGCSGLDVLAAIRKGGCDVPVLVLSARNSVDQRAEGLNTGADDYLPKPFSFIELIARIRALERRSRTFQPEILSAGKIELDAVQRQVYVRGQPVLLTEQEYRLLEHFMRHPLRVYSREQLAQLVWGYNQDIDENAVEAAISRLRRKLGERAKNSCIETLRGAGYRFNPGTS</sequence>
<keyword evidence="2" id="KW-0597">Phosphoprotein</keyword>
<keyword evidence="1 3" id="KW-0238">DNA-binding</keyword>
<dbReference type="SMART" id="SM00448">
    <property type="entry name" value="REC"/>
    <property type="match status" value="1"/>
</dbReference>
<dbReference type="InterPro" id="IPR036388">
    <property type="entry name" value="WH-like_DNA-bd_sf"/>
</dbReference>
<reference evidence="6" key="1">
    <citation type="submission" date="2024-05" db="EMBL/GenBank/DDBJ databases">
        <title>Genome sequencing of novel strain.</title>
        <authorList>
            <person name="Ganbat D."/>
            <person name="Ganbat S."/>
            <person name="Lee S.-J."/>
        </authorList>
    </citation>
    <scope>NUCLEOTIDE SEQUENCE</scope>
    <source>
        <strain evidence="6">SMD15-11</strain>
    </source>
</reference>
<evidence type="ECO:0000259" key="5">
    <source>
        <dbReference type="PROSITE" id="PS51755"/>
    </source>
</evidence>
<dbReference type="PROSITE" id="PS50110">
    <property type="entry name" value="RESPONSE_REGULATORY"/>
    <property type="match status" value="1"/>
</dbReference>
<dbReference type="GO" id="GO:0006355">
    <property type="term" value="P:regulation of DNA-templated transcription"/>
    <property type="evidence" value="ECO:0007669"/>
    <property type="project" value="InterPro"/>
</dbReference>
<gene>
    <name evidence="6" type="ORF">AAIA72_10915</name>
</gene>
<dbReference type="Gene3D" id="1.10.10.10">
    <property type="entry name" value="Winged helix-like DNA-binding domain superfamily/Winged helix DNA-binding domain"/>
    <property type="match status" value="1"/>
</dbReference>
<evidence type="ECO:0000313" key="6">
    <source>
        <dbReference type="EMBL" id="XDT71315.1"/>
    </source>
</evidence>
<feature type="domain" description="OmpR/PhoB-type" evidence="5">
    <location>
        <begin position="123"/>
        <end position="221"/>
    </location>
</feature>
<dbReference type="PANTHER" id="PTHR48111">
    <property type="entry name" value="REGULATOR OF RPOS"/>
    <property type="match status" value="1"/>
</dbReference>
<dbReference type="GO" id="GO:0005829">
    <property type="term" value="C:cytosol"/>
    <property type="evidence" value="ECO:0007669"/>
    <property type="project" value="TreeGrafter"/>
</dbReference>